<dbReference type="AlphaFoldDB" id="A0AAW6QBQ2"/>
<dbReference type="EMBL" id="JARQTW010000007">
    <property type="protein sequence ID" value="MDG2949610.1"/>
    <property type="molecule type" value="Genomic_DNA"/>
</dbReference>
<comment type="caution">
    <text evidence="2">The sequence shown here is derived from an EMBL/GenBank/DDBJ whole genome shotgun (WGS) entry which is preliminary data.</text>
</comment>
<organism evidence="2 3">
    <name type="scientific">Exercitatus varius</name>
    <dbReference type="NCBI Taxonomy" id="67857"/>
    <lineage>
        <taxon>Bacteria</taxon>
        <taxon>Pseudomonadati</taxon>
        <taxon>Pseudomonadota</taxon>
        <taxon>Gammaproteobacteria</taxon>
        <taxon>Pasteurellales</taxon>
        <taxon>Pasteurellaceae</taxon>
        <taxon>Exercitatus</taxon>
    </lineage>
</organism>
<evidence type="ECO:0000259" key="1">
    <source>
        <dbReference type="Pfam" id="PF21926"/>
    </source>
</evidence>
<dbReference type="Proteomes" id="UP001214976">
    <property type="component" value="Unassembled WGS sequence"/>
</dbReference>
<dbReference type="SUPFAM" id="SSF55729">
    <property type="entry name" value="Acyl-CoA N-acyltransferases (Nat)"/>
    <property type="match status" value="1"/>
</dbReference>
<evidence type="ECO:0000313" key="2">
    <source>
        <dbReference type="EMBL" id="MDG2949610.1"/>
    </source>
</evidence>
<proteinExistence type="predicted"/>
<sequence length="278" mass="32358">MNRKYEKLSHQLDKLPFIDELRIKFATTSDEFLQAMKLIHQAYEKKGLVNDNKECYFSPYILLPKNKIIVIKKNQKVIGTISVIEDSPLGIPMDKVHPEDINSLRKKKINFIEIGAFAIAPKYHHYGLSLLLYRAAFIYINQYTNADCAVIAVHPRVSKLYNNLFQFEVFGNEKEYESLNDAKSIPLLAKSSNSVKFIKNNKILSRDIEKNNILSEYTDSLNIYDSEGKDIDNIFIWNDNCILNYFNKCEIKLNQLPLKQKELLDWLYPVLRSHSSID</sequence>
<dbReference type="Pfam" id="PF21926">
    <property type="entry name" value="FeeM"/>
    <property type="match status" value="1"/>
</dbReference>
<accession>A0AAW6QBQ2</accession>
<feature type="domain" description="N-acyl amino acid synthase FeeM catalytic core" evidence="1">
    <location>
        <begin position="34"/>
        <end position="186"/>
    </location>
</feature>
<name>A0AAW6QBQ2_9PAST</name>
<dbReference type="Gene3D" id="3.40.630.30">
    <property type="match status" value="1"/>
</dbReference>
<dbReference type="InterPro" id="IPR054597">
    <property type="entry name" value="FeeM_cat"/>
</dbReference>
<dbReference type="InterPro" id="IPR016181">
    <property type="entry name" value="Acyl_CoA_acyltransferase"/>
</dbReference>
<protein>
    <recommendedName>
        <fullName evidence="1">N-acyl amino acid synthase FeeM catalytic core domain-containing protein</fullName>
    </recommendedName>
</protein>
<gene>
    <name evidence="2" type="ORF">P7M15_03570</name>
</gene>
<dbReference type="RefSeq" id="WP_317476818.1">
    <property type="nucleotide sequence ID" value="NZ_JARQTW010000007.1"/>
</dbReference>
<reference evidence="2" key="1">
    <citation type="submission" date="2023-03" db="EMBL/GenBank/DDBJ databases">
        <title>Classification of Bisgaard taxon 6 and taxon 10 as Exercitatus varius gen. nov., spec. nov.</title>
        <authorList>
            <person name="Christensen H."/>
        </authorList>
    </citation>
    <scope>NUCLEOTIDE SEQUENCE</scope>
    <source>
        <strain evidence="2">86116</strain>
    </source>
</reference>
<evidence type="ECO:0000313" key="3">
    <source>
        <dbReference type="Proteomes" id="UP001214976"/>
    </source>
</evidence>